<accession>A0A1I4XFB8</accession>
<evidence type="ECO:0000256" key="1">
    <source>
        <dbReference type="SAM" id="SignalP"/>
    </source>
</evidence>
<protein>
    <submittedName>
        <fullName evidence="2">Uncharacterized protein</fullName>
    </submittedName>
</protein>
<keyword evidence="3" id="KW-1185">Reference proteome</keyword>
<reference evidence="3" key="1">
    <citation type="submission" date="2016-10" db="EMBL/GenBank/DDBJ databases">
        <authorList>
            <person name="Varghese N."/>
            <person name="Submissions S."/>
        </authorList>
    </citation>
    <scope>NUCLEOTIDE SEQUENCE [LARGE SCALE GENOMIC DNA]</scope>
    <source>
        <strain evidence="3">DSM 25575</strain>
    </source>
</reference>
<feature type="signal peptide" evidence="1">
    <location>
        <begin position="1"/>
        <end position="17"/>
    </location>
</feature>
<organism evidence="2 3">
    <name type="scientific">Chryseobacterium oleae</name>
    <dbReference type="NCBI Taxonomy" id="491207"/>
    <lineage>
        <taxon>Bacteria</taxon>
        <taxon>Pseudomonadati</taxon>
        <taxon>Bacteroidota</taxon>
        <taxon>Flavobacteriia</taxon>
        <taxon>Flavobacteriales</taxon>
        <taxon>Weeksellaceae</taxon>
        <taxon>Chryseobacterium group</taxon>
        <taxon>Chryseobacterium</taxon>
    </lineage>
</organism>
<keyword evidence="1" id="KW-0732">Signal</keyword>
<sequence length="269" mass="29024">MKKLLLLTGILPGFVFSQVGINTASPQSSLDVVAKKGATDKDGFIAPRLTRTELTNKGDALYGTAQNGAIIFITDISGGNVNTQRINMTETGYYYFDSVANVWRKILNKNETTALEPWQVTGGTTNATTNTQNIYQNGNVSIGDYSTTVPTEKLDINGNLRIRQLSNGSNLTDYSYNVVAKTDGTLGYRTVTSPTPLTGNTRVSDPPLSTGVSFTNFIPIIIRNQKSGGDAASYQMSSSGGSNPTWLIDFTDTTNSNSLVTYSIIFLPR</sequence>
<gene>
    <name evidence="2" type="ORF">SAMN05421594_1768</name>
</gene>
<dbReference type="Proteomes" id="UP000198769">
    <property type="component" value="Unassembled WGS sequence"/>
</dbReference>
<name>A0A1I4XFB8_CHROL</name>
<feature type="chain" id="PRO_5011589917" evidence="1">
    <location>
        <begin position="18"/>
        <end position="269"/>
    </location>
</feature>
<dbReference type="AlphaFoldDB" id="A0A1I4XFB8"/>
<evidence type="ECO:0000313" key="3">
    <source>
        <dbReference type="Proteomes" id="UP000198769"/>
    </source>
</evidence>
<dbReference type="EMBL" id="FOVD01000002">
    <property type="protein sequence ID" value="SFN24173.1"/>
    <property type="molecule type" value="Genomic_DNA"/>
</dbReference>
<evidence type="ECO:0000313" key="2">
    <source>
        <dbReference type="EMBL" id="SFN24173.1"/>
    </source>
</evidence>
<proteinExistence type="predicted"/>